<dbReference type="CDD" id="cd16263">
    <property type="entry name" value="BipA_III"/>
    <property type="match status" value="1"/>
</dbReference>
<dbReference type="AlphaFoldDB" id="W1YMT9"/>
<sequence>PTLSMVFSVNNSPFAGREGEFVTSRHLRDRLFREVETNVSMKVEETDSADAFKVSGRGELHLAVLIETMRREGYELQV</sequence>
<proteinExistence type="predicted"/>
<feature type="non-terminal residue" evidence="1">
    <location>
        <position position="1"/>
    </location>
</feature>
<comment type="caution">
    <text evidence="1">The sequence shown here is derived from an EMBL/GenBank/DDBJ whole genome shotgun (WGS) entry which is preliminary data.</text>
</comment>
<dbReference type="EMBL" id="AZMM01002966">
    <property type="protein sequence ID" value="ETJ43045.1"/>
    <property type="molecule type" value="Genomic_DNA"/>
</dbReference>
<dbReference type="InterPro" id="IPR047043">
    <property type="entry name" value="BipA_III"/>
</dbReference>
<dbReference type="FunFam" id="3.30.70.870:FF:000003">
    <property type="entry name" value="GTP-binding protein TypA"/>
    <property type="match status" value="1"/>
</dbReference>
<dbReference type="Gene3D" id="3.30.70.870">
    <property type="entry name" value="Elongation Factor G (Translational Gtpase), domain 3"/>
    <property type="match status" value="1"/>
</dbReference>
<organism evidence="1">
    <name type="scientific">human gut metagenome</name>
    <dbReference type="NCBI Taxonomy" id="408170"/>
    <lineage>
        <taxon>unclassified sequences</taxon>
        <taxon>metagenomes</taxon>
        <taxon>organismal metagenomes</taxon>
    </lineage>
</organism>
<name>W1YMT9_9ZZZZ</name>
<feature type="non-terminal residue" evidence="1">
    <location>
        <position position="78"/>
    </location>
</feature>
<gene>
    <name evidence="1" type="ORF">Q604_UNBC02966G0001</name>
</gene>
<dbReference type="SUPFAM" id="SSF54980">
    <property type="entry name" value="EF-G C-terminal domain-like"/>
    <property type="match status" value="1"/>
</dbReference>
<evidence type="ECO:0000313" key="1">
    <source>
        <dbReference type="EMBL" id="ETJ43045.1"/>
    </source>
</evidence>
<protein>
    <submittedName>
        <fullName evidence="1">GTP-binding protein TypA</fullName>
    </submittedName>
</protein>
<accession>W1YMT9</accession>
<reference evidence="1" key="1">
    <citation type="submission" date="2013-12" db="EMBL/GenBank/DDBJ databases">
        <title>A Varibaculum cambriense genome reconstructed from a premature infant gut community with otherwise low bacterial novelty that shifts toward anaerobic metabolism during the third week of life.</title>
        <authorList>
            <person name="Brown C.T."/>
            <person name="Sharon I."/>
            <person name="Thomas B.C."/>
            <person name="Castelle C.J."/>
            <person name="Morowitz M.J."/>
            <person name="Banfield J.F."/>
        </authorList>
    </citation>
    <scope>NUCLEOTIDE SEQUENCE</scope>
</reference>
<dbReference type="InterPro" id="IPR035647">
    <property type="entry name" value="EFG_III/V"/>
</dbReference>